<evidence type="ECO:0000313" key="2">
    <source>
        <dbReference type="Proteomes" id="UP000248817"/>
    </source>
</evidence>
<keyword evidence="2" id="KW-1185">Reference proteome</keyword>
<name>A0A2V5HZK2_9EURO</name>
<evidence type="ECO:0000313" key="1">
    <source>
        <dbReference type="EMBL" id="PYI28182.1"/>
    </source>
</evidence>
<gene>
    <name evidence="1" type="ORF">BP00DRAFT_428707</name>
</gene>
<dbReference type="EMBL" id="KZ825554">
    <property type="protein sequence ID" value="PYI28182.1"/>
    <property type="molecule type" value="Genomic_DNA"/>
</dbReference>
<organism evidence="1 2">
    <name type="scientific">Aspergillus indologenus CBS 114.80</name>
    <dbReference type="NCBI Taxonomy" id="1450541"/>
    <lineage>
        <taxon>Eukaryota</taxon>
        <taxon>Fungi</taxon>
        <taxon>Dikarya</taxon>
        <taxon>Ascomycota</taxon>
        <taxon>Pezizomycotina</taxon>
        <taxon>Eurotiomycetes</taxon>
        <taxon>Eurotiomycetidae</taxon>
        <taxon>Eurotiales</taxon>
        <taxon>Aspergillaceae</taxon>
        <taxon>Aspergillus</taxon>
        <taxon>Aspergillus subgen. Circumdati</taxon>
    </lineage>
</organism>
<proteinExistence type="predicted"/>
<sequence>MLLRRWTYSSRLDPGTPNCPVGQCVDPGCRRKLESCIRTRKGTALSRAWLRGCRLRSLPPRLYGLSYGGWWVAIGRLLDSLTLVVDGGLTGDDGG</sequence>
<dbReference type="AlphaFoldDB" id="A0A2V5HZK2"/>
<reference evidence="1 2" key="1">
    <citation type="submission" date="2018-02" db="EMBL/GenBank/DDBJ databases">
        <title>The genomes of Aspergillus section Nigri reveals drivers in fungal speciation.</title>
        <authorList>
            <consortium name="DOE Joint Genome Institute"/>
            <person name="Vesth T.C."/>
            <person name="Nybo J."/>
            <person name="Theobald S."/>
            <person name="Brandl J."/>
            <person name="Frisvad J.C."/>
            <person name="Nielsen K.F."/>
            <person name="Lyhne E.K."/>
            <person name="Kogle M.E."/>
            <person name="Kuo A."/>
            <person name="Riley R."/>
            <person name="Clum A."/>
            <person name="Nolan M."/>
            <person name="Lipzen A."/>
            <person name="Salamov A."/>
            <person name="Henrissat B."/>
            <person name="Wiebenga A."/>
            <person name="De vries R.P."/>
            <person name="Grigoriev I.V."/>
            <person name="Mortensen U.H."/>
            <person name="Andersen M.R."/>
            <person name="Baker S.E."/>
        </authorList>
    </citation>
    <scope>NUCLEOTIDE SEQUENCE [LARGE SCALE GENOMIC DNA]</scope>
    <source>
        <strain evidence="1 2">CBS 114.80</strain>
    </source>
</reference>
<dbReference type="Proteomes" id="UP000248817">
    <property type="component" value="Unassembled WGS sequence"/>
</dbReference>
<protein>
    <submittedName>
        <fullName evidence="1">Uncharacterized protein</fullName>
    </submittedName>
</protein>
<accession>A0A2V5HZK2</accession>